<dbReference type="GO" id="GO:0005737">
    <property type="term" value="C:cytoplasm"/>
    <property type="evidence" value="ECO:0007669"/>
    <property type="project" value="UniProtKB-SubCell"/>
</dbReference>
<evidence type="ECO:0000259" key="15">
    <source>
        <dbReference type="PROSITE" id="PS51163"/>
    </source>
</evidence>
<dbReference type="Gene3D" id="3.40.50.11030">
    <property type="entry name" value="Threonylcarbamoyl-AMP synthase, C-terminal domain"/>
    <property type="match status" value="1"/>
</dbReference>
<evidence type="ECO:0000256" key="4">
    <source>
        <dbReference type="ARBA" id="ARBA00015492"/>
    </source>
</evidence>
<accession>A0A8J7Q1P2</accession>
<dbReference type="Gene3D" id="3.90.870.10">
    <property type="entry name" value="DHBP synthase"/>
    <property type="match status" value="1"/>
</dbReference>
<evidence type="ECO:0000256" key="8">
    <source>
        <dbReference type="ARBA" id="ARBA00022695"/>
    </source>
</evidence>
<evidence type="ECO:0000256" key="2">
    <source>
        <dbReference type="ARBA" id="ARBA00007663"/>
    </source>
</evidence>
<feature type="binding site" evidence="14">
    <location>
        <position position="25"/>
    </location>
    <ligand>
        <name>L-threonine</name>
        <dbReference type="ChEBI" id="CHEBI:57926"/>
    </ligand>
</feature>
<gene>
    <name evidence="16" type="ORF">J0H12_06195</name>
</gene>
<dbReference type="NCBIfam" id="TIGR00057">
    <property type="entry name" value="L-threonylcarbamoyladenylate synthase"/>
    <property type="match status" value="1"/>
</dbReference>
<dbReference type="FunFam" id="3.90.870.10:FF:000009">
    <property type="entry name" value="Threonylcarbamoyl-AMP synthase, putative"/>
    <property type="match status" value="1"/>
</dbReference>
<evidence type="ECO:0000256" key="1">
    <source>
        <dbReference type="ARBA" id="ARBA00004496"/>
    </source>
</evidence>
<comment type="function">
    <text evidence="13">Required for the formation of a threonylcarbamoyl group on adenosine at position 37 (t(6)A37) in tRNAs that read codons beginning with adenine.</text>
</comment>
<dbReference type="InterPro" id="IPR006070">
    <property type="entry name" value="Sua5-like_dom"/>
</dbReference>
<evidence type="ECO:0000256" key="5">
    <source>
        <dbReference type="ARBA" id="ARBA00022490"/>
    </source>
</evidence>
<feature type="binding site" evidence="14">
    <location>
        <position position="188"/>
    </location>
    <ligand>
        <name>ATP</name>
        <dbReference type="ChEBI" id="CHEBI:30616"/>
    </ligand>
</feature>
<dbReference type="EMBL" id="JAFKGL010000025">
    <property type="protein sequence ID" value="MBN9413493.1"/>
    <property type="molecule type" value="Genomic_DNA"/>
</dbReference>
<dbReference type="InterPro" id="IPR017945">
    <property type="entry name" value="DHBP_synth_RibB-like_a/b_dom"/>
</dbReference>
<dbReference type="PROSITE" id="PS51163">
    <property type="entry name" value="YRDC"/>
    <property type="match status" value="1"/>
</dbReference>
<evidence type="ECO:0000256" key="9">
    <source>
        <dbReference type="ARBA" id="ARBA00022741"/>
    </source>
</evidence>
<evidence type="ECO:0000313" key="17">
    <source>
        <dbReference type="Proteomes" id="UP000664414"/>
    </source>
</evidence>
<dbReference type="AlphaFoldDB" id="A0A8J7Q1P2"/>
<feature type="binding site" evidence="14">
    <location>
        <position position="112"/>
    </location>
    <ligand>
        <name>L-threonine</name>
        <dbReference type="ChEBI" id="CHEBI:57926"/>
    </ligand>
</feature>
<sequence>MNNSYLEKAAYLLQQGHLVAIPTETVYGLAANALSDQAVAKIYALKQRPNFNPLIIHCKDLEAAQNIGVFNKNALKLAQTFWPGPLTIVLPLNPNIPVSKLATAGLKTVALRVPAHPIALKVLELSGIPLAAPSANPSESISPTSAFHVENAFKHTNGLSMIIDGGSCEVGLESTIIDLSGETPTLLRPGKITREDIKPFINNLSEIDLTSERPSAPGQLKRHYAPSISLKMNINEVTEHQALLAFGPSPCLGAKKTLNLSPTADLIEAAANLFSMLHELDKAEFESIAVMPIPQHGIGIAINDRLTRAASS</sequence>
<dbReference type="PIRSF" id="PIRSF004930">
    <property type="entry name" value="Tln_factor_SUA5"/>
    <property type="match status" value="1"/>
</dbReference>
<comment type="caution">
    <text evidence="16">The sequence shown here is derived from an EMBL/GenBank/DDBJ whole genome shotgun (WGS) entry which is preliminary data.</text>
</comment>
<dbReference type="InterPro" id="IPR038385">
    <property type="entry name" value="Sua5/YwlC_C"/>
</dbReference>
<feature type="binding site" evidence="14">
    <location>
        <position position="48"/>
    </location>
    <ligand>
        <name>ATP</name>
        <dbReference type="ChEBI" id="CHEBI:30616"/>
    </ligand>
</feature>
<keyword evidence="7 13" id="KW-0819">tRNA processing</keyword>
<reference evidence="16" key="1">
    <citation type="submission" date="2021-02" db="EMBL/GenBank/DDBJ databases">
        <title>Thiocyanate and organic carbon inputs drive convergent selection for specific autotrophic Afipia and Thiobacillus strains within complex microbiomes.</title>
        <authorList>
            <person name="Huddy R.J."/>
            <person name="Sachdeva R."/>
            <person name="Kadzinga F."/>
            <person name="Kantor R.S."/>
            <person name="Harrison S.T.L."/>
            <person name="Banfield J.F."/>
        </authorList>
    </citation>
    <scope>NUCLEOTIDE SEQUENCE</scope>
    <source>
        <strain evidence="16">SCN18_10_11_15_R4_P_38_20</strain>
    </source>
</reference>
<evidence type="ECO:0000256" key="3">
    <source>
        <dbReference type="ARBA" id="ARBA00012584"/>
    </source>
</evidence>
<evidence type="ECO:0000256" key="6">
    <source>
        <dbReference type="ARBA" id="ARBA00022679"/>
    </source>
</evidence>
<comment type="similarity">
    <text evidence="2 13">Belongs to the SUA5 family.</text>
</comment>
<dbReference type="InterPro" id="IPR050156">
    <property type="entry name" value="TC-AMP_synthase_SUA5"/>
</dbReference>
<dbReference type="EC" id="2.7.7.87" evidence="3 13"/>
<dbReference type="SUPFAM" id="SSF55821">
    <property type="entry name" value="YrdC/RibB"/>
    <property type="match status" value="1"/>
</dbReference>
<dbReference type="GO" id="GO:0008033">
    <property type="term" value="P:tRNA processing"/>
    <property type="evidence" value="ECO:0007669"/>
    <property type="project" value="UniProtKB-KW"/>
</dbReference>
<evidence type="ECO:0000256" key="13">
    <source>
        <dbReference type="PIRNR" id="PIRNR004930"/>
    </source>
</evidence>
<feature type="binding site" evidence="14">
    <location>
        <position position="224"/>
    </location>
    <ligand>
        <name>ATP</name>
        <dbReference type="ChEBI" id="CHEBI:30616"/>
    </ligand>
</feature>
<feature type="domain" description="YrdC-like" evidence="15">
    <location>
        <begin position="3"/>
        <end position="192"/>
    </location>
</feature>
<feature type="binding site" evidence="14">
    <location>
        <position position="57"/>
    </location>
    <ligand>
        <name>L-threonine</name>
        <dbReference type="ChEBI" id="CHEBI:57926"/>
    </ligand>
</feature>
<dbReference type="GO" id="GO:0003725">
    <property type="term" value="F:double-stranded RNA binding"/>
    <property type="evidence" value="ECO:0007669"/>
    <property type="project" value="UniProtKB-UniRule"/>
</dbReference>
<evidence type="ECO:0000256" key="10">
    <source>
        <dbReference type="ARBA" id="ARBA00022840"/>
    </source>
</evidence>
<keyword evidence="8 13" id="KW-0548">Nucleotidyltransferase</keyword>
<organism evidence="16 17">
    <name type="scientific">Candidatus Paracaedimonas acanthamoebae</name>
    <dbReference type="NCBI Taxonomy" id="244581"/>
    <lineage>
        <taxon>Bacteria</taxon>
        <taxon>Pseudomonadati</taxon>
        <taxon>Pseudomonadota</taxon>
        <taxon>Alphaproteobacteria</taxon>
        <taxon>Holosporales</taxon>
        <taxon>Caedimonadaceae</taxon>
        <taxon>Candidatus Paracaedimonas</taxon>
    </lineage>
</organism>
<dbReference type="Proteomes" id="UP000664414">
    <property type="component" value="Unassembled WGS sequence"/>
</dbReference>
<comment type="catalytic activity">
    <reaction evidence="12 13">
        <text>L-threonine + hydrogencarbonate + ATP = L-threonylcarbamoyladenylate + diphosphate + H2O</text>
        <dbReference type="Rhea" id="RHEA:36407"/>
        <dbReference type="ChEBI" id="CHEBI:15377"/>
        <dbReference type="ChEBI" id="CHEBI:17544"/>
        <dbReference type="ChEBI" id="CHEBI:30616"/>
        <dbReference type="ChEBI" id="CHEBI:33019"/>
        <dbReference type="ChEBI" id="CHEBI:57926"/>
        <dbReference type="ChEBI" id="CHEBI:73682"/>
        <dbReference type="EC" id="2.7.7.87"/>
    </reaction>
</comment>
<feature type="binding site" evidence="14">
    <location>
        <position position="134"/>
    </location>
    <ligand>
        <name>ATP</name>
        <dbReference type="ChEBI" id="CHEBI:30616"/>
    </ligand>
</feature>
<evidence type="ECO:0000256" key="11">
    <source>
        <dbReference type="ARBA" id="ARBA00029774"/>
    </source>
</evidence>
<dbReference type="GO" id="GO:0061710">
    <property type="term" value="F:L-threonylcarbamoyladenylate synthase"/>
    <property type="evidence" value="ECO:0007669"/>
    <property type="project" value="UniProtKB-EC"/>
</dbReference>
<feature type="binding site" evidence="14">
    <location>
        <position position="174"/>
    </location>
    <ligand>
        <name>L-threonine</name>
        <dbReference type="ChEBI" id="CHEBI:57926"/>
    </ligand>
</feature>
<dbReference type="GO" id="GO:0006450">
    <property type="term" value="P:regulation of translational fidelity"/>
    <property type="evidence" value="ECO:0007669"/>
    <property type="project" value="TreeGrafter"/>
</dbReference>
<keyword evidence="9 13" id="KW-0547">Nucleotide-binding</keyword>
<dbReference type="PANTHER" id="PTHR17490">
    <property type="entry name" value="SUA5"/>
    <property type="match status" value="1"/>
</dbReference>
<keyword evidence="10 13" id="KW-0067">ATP-binding</keyword>
<dbReference type="Pfam" id="PF03481">
    <property type="entry name" value="Sua5_C"/>
    <property type="match status" value="1"/>
</dbReference>
<evidence type="ECO:0000313" key="16">
    <source>
        <dbReference type="EMBL" id="MBN9413493.1"/>
    </source>
</evidence>
<protein>
    <recommendedName>
        <fullName evidence="4 13">Threonylcarbamoyl-AMP synthase</fullName>
        <shortName evidence="13">TC-AMP synthase</shortName>
        <ecNumber evidence="3 13">2.7.7.87</ecNumber>
    </recommendedName>
    <alternativeName>
        <fullName evidence="11 13">L-threonylcarbamoyladenylate synthase</fullName>
    </alternativeName>
</protein>
<dbReference type="Pfam" id="PF01300">
    <property type="entry name" value="Sua5_yciO_yrdC"/>
    <property type="match status" value="1"/>
</dbReference>
<name>A0A8J7Q1P2_9PROT</name>
<dbReference type="InterPro" id="IPR005145">
    <property type="entry name" value="Sua5_C"/>
</dbReference>
<feature type="binding site" evidence="14">
    <location>
        <position position="52"/>
    </location>
    <ligand>
        <name>ATP</name>
        <dbReference type="ChEBI" id="CHEBI:30616"/>
    </ligand>
</feature>
<dbReference type="InterPro" id="IPR010923">
    <property type="entry name" value="T(6)A37_SUA5"/>
</dbReference>
<dbReference type="GO" id="GO:0000049">
    <property type="term" value="F:tRNA binding"/>
    <property type="evidence" value="ECO:0007669"/>
    <property type="project" value="TreeGrafter"/>
</dbReference>
<evidence type="ECO:0000256" key="7">
    <source>
        <dbReference type="ARBA" id="ARBA00022694"/>
    </source>
</evidence>
<evidence type="ECO:0000256" key="12">
    <source>
        <dbReference type="ARBA" id="ARBA00048366"/>
    </source>
</evidence>
<comment type="subcellular location">
    <subcellularLocation>
        <location evidence="1 13">Cytoplasm</location>
    </subcellularLocation>
</comment>
<dbReference type="GO" id="GO:0005524">
    <property type="term" value="F:ATP binding"/>
    <property type="evidence" value="ECO:0007669"/>
    <property type="project" value="UniProtKB-UniRule"/>
</dbReference>
<feature type="binding site" evidence="14">
    <location>
        <position position="142"/>
    </location>
    <ligand>
        <name>L-threonine</name>
        <dbReference type="ChEBI" id="CHEBI:57926"/>
    </ligand>
</feature>
<proteinExistence type="inferred from homology"/>
<evidence type="ECO:0000256" key="14">
    <source>
        <dbReference type="PIRSR" id="PIRSR004930-1"/>
    </source>
</evidence>
<keyword evidence="6 13" id="KW-0808">Transferase</keyword>
<feature type="binding site" evidence="14">
    <location>
        <position position="132"/>
    </location>
    <ligand>
        <name>L-threonine</name>
        <dbReference type="ChEBI" id="CHEBI:57926"/>
    </ligand>
</feature>
<dbReference type="PANTHER" id="PTHR17490:SF16">
    <property type="entry name" value="THREONYLCARBAMOYL-AMP SYNTHASE"/>
    <property type="match status" value="1"/>
</dbReference>
<keyword evidence="5 13" id="KW-0963">Cytoplasm</keyword>
<feature type="binding site" evidence="14">
    <location>
        <position position="108"/>
    </location>
    <ligand>
        <name>ATP</name>
        <dbReference type="ChEBI" id="CHEBI:30616"/>
    </ligand>
</feature>